<evidence type="ECO:0000313" key="1">
    <source>
        <dbReference type="EMBL" id="KKN12071.1"/>
    </source>
</evidence>
<reference evidence="1" key="1">
    <citation type="journal article" date="2015" name="Nature">
        <title>Complex archaea that bridge the gap between prokaryotes and eukaryotes.</title>
        <authorList>
            <person name="Spang A."/>
            <person name="Saw J.H."/>
            <person name="Jorgensen S.L."/>
            <person name="Zaremba-Niedzwiedzka K."/>
            <person name="Martijn J."/>
            <person name="Lind A.E."/>
            <person name="van Eijk R."/>
            <person name="Schleper C."/>
            <person name="Guy L."/>
            <person name="Ettema T.J."/>
        </authorList>
    </citation>
    <scope>NUCLEOTIDE SEQUENCE</scope>
</reference>
<organism evidence="1">
    <name type="scientific">marine sediment metagenome</name>
    <dbReference type="NCBI Taxonomy" id="412755"/>
    <lineage>
        <taxon>unclassified sequences</taxon>
        <taxon>metagenomes</taxon>
        <taxon>ecological metagenomes</taxon>
    </lineage>
</organism>
<gene>
    <name evidence="1" type="ORF">LCGC14_1020100</name>
</gene>
<sequence length="178" mass="21639">MKEVWIEKGKENEFKEEMLKKYPDKWYQCAECGGIWMKEWSDEDCAEEYKENFPNDPNREFPIAVICDDCYKKLKPWMDELTPEEREEIEKDNVIEIEFGEELAKLTEKFAKQVRRKDFLYGWKEDPQQLFHNYIYYFQFGKKQVSFHSGKLILGCQEFQGEWIGHRNETFPFKINVI</sequence>
<proteinExistence type="predicted"/>
<protein>
    <submittedName>
        <fullName evidence="1">Uncharacterized protein</fullName>
    </submittedName>
</protein>
<accession>A0A0F9QFU1</accession>
<comment type="caution">
    <text evidence="1">The sequence shown here is derived from an EMBL/GenBank/DDBJ whole genome shotgun (WGS) entry which is preliminary data.</text>
</comment>
<dbReference type="AlphaFoldDB" id="A0A0F9QFU1"/>
<dbReference type="EMBL" id="LAZR01004070">
    <property type="protein sequence ID" value="KKN12071.1"/>
    <property type="molecule type" value="Genomic_DNA"/>
</dbReference>
<name>A0A0F9QFU1_9ZZZZ</name>